<dbReference type="PANTHER" id="PTHR22538">
    <property type="entry name" value="CILIA- AND FLAGELLA-ASSOCIATED PROTEIN 74"/>
    <property type="match status" value="1"/>
</dbReference>
<dbReference type="InterPro" id="IPR013783">
    <property type="entry name" value="Ig-like_fold"/>
</dbReference>
<accession>A0A087QS80</accession>
<feature type="non-terminal residue" evidence="2">
    <location>
        <position position="296"/>
    </location>
</feature>
<gene>
    <name evidence="2" type="ORF">AS27_03298</name>
</gene>
<dbReference type="Pfam" id="PF24770">
    <property type="entry name" value="Ig-CFAP74_2"/>
    <property type="match status" value="2"/>
</dbReference>
<feature type="domain" description="CFAP74 second Ig-like" evidence="1">
    <location>
        <begin position="231"/>
        <end position="294"/>
    </location>
</feature>
<evidence type="ECO:0000259" key="1">
    <source>
        <dbReference type="Pfam" id="PF24770"/>
    </source>
</evidence>
<dbReference type="AlphaFoldDB" id="A0A087QS80"/>
<evidence type="ECO:0000313" key="3">
    <source>
        <dbReference type="Proteomes" id="UP000053286"/>
    </source>
</evidence>
<keyword evidence="3" id="KW-1185">Reference proteome</keyword>
<organism evidence="2 3">
    <name type="scientific">Aptenodytes forsteri</name>
    <name type="common">Emperor penguin</name>
    <dbReference type="NCBI Taxonomy" id="9233"/>
    <lineage>
        <taxon>Eukaryota</taxon>
        <taxon>Metazoa</taxon>
        <taxon>Chordata</taxon>
        <taxon>Craniata</taxon>
        <taxon>Vertebrata</taxon>
        <taxon>Euteleostomi</taxon>
        <taxon>Archelosauria</taxon>
        <taxon>Archosauria</taxon>
        <taxon>Dinosauria</taxon>
        <taxon>Saurischia</taxon>
        <taxon>Theropoda</taxon>
        <taxon>Coelurosauria</taxon>
        <taxon>Aves</taxon>
        <taxon>Neognathae</taxon>
        <taxon>Neoaves</taxon>
        <taxon>Aequornithes</taxon>
        <taxon>Sphenisciformes</taxon>
        <taxon>Spheniscidae</taxon>
        <taxon>Aptenodytes</taxon>
    </lineage>
</organism>
<protein>
    <submittedName>
        <fullName evidence="2">Uncharacterized protein KIAA1751</fullName>
    </submittedName>
</protein>
<dbReference type="Proteomes" id="UP000053286">
    <property type="component" value="Unassembled WGS sequence"/>
</dbReference>
<dbReference type="Pfam" id="PF24771">
    <property type="entry name" value="Ig_CFAP74_1st"/>
    <property type="match status" value="1"/>
</dbReference>
<dbReference type="PANTHER" id="PTHR22538:SF0">
    <property type="entry name" value="CILIA- AND FLAGELLA-ASSOCIATED PROTEIN 74"/>
    <property type="match status" value="1"/>
</dbReference>
<dbReference type="STRING" id="9233.A0A087QS80"/>
<dbReference type="Gene3D" id="2.60.40.10">
    <property type="entry name" value="Immunoglobulins"/>
    <property type="match status" value="1"/>
</dbReference>
<dbReference type="EMBL" id="KL225853">
    <property type="protein sequence ID" value="KFM04084.1"/>
    <property type="molecule type" value="Genomic_DNA"/>
</dbReference>
<feature type="non-terminal residue" evidence="2">
    <location>
        <position position="1"/>
    </location>
</feature>
<dbReference type="InterPro" id="IPR056306">
    <property type="entry name" value="Ig-CFAP74_2nd"/>
</dbReference>
<reference evidence="2 3" key="1">
    <citation type="submission" date="2014-04" db="EMBL/GenBank/DDBJ databases">
        <title>Genome evolution of avian class.</title>
        <authorList>
            <person name="Zhang G."/>
            <person name="Li C."/>
        </authorList>
    </citation>
    <scope>NUCLEOTIDE SEQUENCE [LARGE SCALE GENOMIC DNA]</scope>
    <source>
        <strain evidence="2">BGI_AS27</strain>
    </source>
</reference>
<feature type="domain" description="CFAP74 second Ig-like" evidence="1">
    <location>
        <begin position="145"/>
        <end position="197"/>
    </location>
</feature>
<proteinExistence type="predicted"/>
<name>A0A087QS80_APTFO</name>
<evidence type="ECO:0000313" key="2">
    <source>
        <dbReference type="EMBL" id="KFM04084.1"/>
    </source>
</evidence>
<sequence length="296" mass="32721">DPKQLATRAGKKEIFEKKMEEFQTGIFHKQILSGRECKGCTFYSKPSCIHFKDFDVGEIYKKKIVLINASYSVNFCRLVGISEWLKDFISIHFDPPGKMSAGMSCEIVVTFKPMINETLEGEVMFMAQRGSFSVPLKCTAKRCILALDKELIDFGSHVVGEKISRTINLTNSGALGTRFKVQTSAGDSSTCRATAKSPGRMVAFCGVLFVVFFPPEQLGQDVLNSRSDLDADNAHNLVEFSPEETPVEIMLGKVTEGEIGPFSSVKLQIIFVPAIPGDVRAEFVIMFDNSDCKPVS</sequence>